<accession>A0ABP9KDR8</accession>
<comment type="caution">
    <text evidence="1">The sequence shown here is derived from an EMBL/GenBank/DDBJ whole genome shotgun (WGS) entry which is preliminary data.</text>
</comment>
<keyword evidence="2" id="KW-1185">Reference proteome</keyword>
<dbReference type="Gene3D" id="3.40.50.450">
    <property type="match status" value="1"/>
</dbReference>
<reference evidence="2" key="1">
    <citation type="journal article" date="2019" name="Int. J. Syst. Evol. Microbiol.">
        <title>The Global Catalogue of Microorganisms (GCM) 10K type strain sequencing project: providing services to taxonomists for standard genome sequencing and annotation.</title>
        <authorList>
            <consortium name="The Broad Institute Genomics Platform"/>
            <consortium name="The Broad Institute Genome Sequencing Center for Infectious Disease"/>
            <person name="Wu L."/>
            <person name="Ma J."/>
        </authorList>
    </citation>
    <scope>NUCLEOTIDE SEQUENCE [LARGE SCALE GENOMIC DNA]</scope>
    <source>
        <strain evidence="2">JCM 18298</strain>
    </source>
</reference>
<evidence type="ECO:0000313" key="1">
    <source>
        <dbReference type="EMBL" id="GAA5056300.1"/>
    </source>
</evidence>
<evidence type="ECO:0000313" key="2">
    <source>
        <dbReference type="Proteomes" id="UP001500603"/>
    </source>
</evidence>
<evidence type="ECO:0008006" key="3">
    <source>
        <dbReference type="Google" id="ProtNLM"/>
    </source>
</evidence>
<dbReference type="SUPFAM" id="SSF102405">
    <property type="entry name" value="MCP/YpsA-like"/>
    <property type="match status" value="1"/>
</dbReference>
<organism evidence="1 2">
    <name type="scientific">Nocardia callitridis</name>
    <dbReference type="NCBI Taxonomy" id="648753"/>
    <lineage>
        <taxon>Bacteria</taxon>
        <taxon>Bacillati</taxon>
        <taxon>Actinomycetota</taxon>
        <taxon>Actinomycetes</taxon>
        <taxon>Mycobacteriales</taxon>
        <taxon>Nocardiaceae</taxon>
        <taxon>Nocardia</taxon>
    </lineage>
</organism>
<gene>
    <name evidence="1" type="ORF">GCM10023318_33560</name>
</gene>
<dbReference type="InterPro" id="IPR010697">
    <property type="entry name" value="YspA"/>
</dbReference>
<protein>
    <recommendedName>
        <fullName evidence="3">DUF1273 domain-containing protein</fullName>
    </recommendedName>
</protein>
<dbReference type="PANTHER" id="PTHR38440">
    <property type="entry name" value="UPF0398 PROTEIN YPSA"/>
    <property type="match status" value="1"/>
</dbReference>
<dbReference type="EMBL" id="BAABJM010000002">
    <property type="protein sequence ID" value="GAA5056300.1"/>
    <property type="molecule type" value="Genomic_DNA"/>
</dbReference>
<name>A0ABP9KDR8_9NOCA</name>
<dbReference type="PANTHER" id="PTHR38440:SF1">
    <property type="entry name" value="UPF0398 PROTEIN SPR0331"/>
    <property type="match status" value="1"/>
</dbReference>
<dbReference type="Proteomes" id="UP001500603">
    <property type="component" value="Unassembled WGS sequence"/>
</dbReference>
<sequence length="155" mass="16922">MRIGVTGHMNITQDTARLVYQEISQILSAETDLVGVSCIARGADSVFARAVLDLGGRLEVVLPSRDYRERKVKPDHAEQFDEFLRRAEVRVMDFDTTGAEAYEAANDAVLSSCDRLIAVWDGMDSVRAGTGAVVAQARAKGVPVERVWPEGAERG</sequence>
<proteinExistence type="predicted"/>